<proteinExistence type="predicted"/>
<dbReference type="AlphaFoldDB" id="C9RFW6"/>
<accession>C9RFW6</accession>
<gene>
    <name evidence="2" type="ordered locus">Metvu_0609</name>
</gene>
<dbReference type="RefSeq" id="WP_015732689.1">
    <property type="nucleotide sequence ID" value="NC_013407.1"/>
</dbReference>
<name>C9RFW6_METVM</name>
<evidence type="ECO:0000313" key="2">
    <source>
        <dbReference type="EMBL" id="ACX72468.1"/>
    </source>
</evidence>
<keyword evidence="1" id="KW-0812">Transmembrane</keyword>
<dbReference type="GeneID" id="8512943"/>
<dbReference type="EMBL" id="CP001787">
    <property type="protein sequence ID" value="ACX72468.1"/>
    <property type="molecule type" value="Genomic_DNA"/>
</dbReference>
<dbReference type="KEGG" id="mvu:Metvu_0609"/>
<dbReference type="STRING" id="579137.Metvu_0609"/>
<organism evidence="2 3">
    <name type="scientific">Methanocaldococcus vulcanius (strain ATCC 700851 / DSM 12094 / M7)</name>
    <name type="common">Methanococcus vulcanius</name>
    <dbReference type="NCBI Taxonomy" id="579137"/>
    <lineage>
        <taxon>Archaea</taxon>
        <taxon>Methanobacteriati</taxon>
        <taxon>Methanobacteriota</taxon>
        <taxon>Methanomada group</taxon>
        <taxon>Methanococci</taxon>
        <taxon>Methanococcales</taxon>
        <taxon>Methanocaldococcaceae</taxon>
        <taxon>Methanocaldococcus</taxon>
    </lineage>
</organism>
<feature type="transmembrane region" description="Helical" evidence="1">
    <location>
        <begin position="7"/>
        <end position="25"/>
    </location>
</feature>
<evidence type="ECO:0000313" key="3">
    <source>
        <dbReference type="Proteomes" id="UP000002063"/>
    </source>
</evidence>
<evidence type="ECO:0000256" key="1">
    <source>
        <dbReference type="SAM" id="Phobius"/>
    </source>
</evidence>
<dbReference type="OrthoDB" id="374485at2157"/>
<protein>
    <submittedName>
        <fullName evidence="2">Uncharacterized protein</fullName>
    </submittedName>
</protein>
<dbReference type="HOGENOM" id="CLU_833188_0_0_2"/>
<keyword evidence="1" id="KW-1133">Transmembrane helix</keyword>
<dbReference type="eggNOG" id="arCOG07116">
    <property type="taxonomic scope" value="Archaea"/>
</dbReference>
<keyword evidence="1" id="KW-0472">Membrane</keyword>
<sequence length="330" mass="38857">MKNKNLFLFLFIFSIAVFIGYYLTVPVDRGVPTISATHFDVVYQYLDNYGCLIAYIIYNPYEVNRTAPIVEEIPKEIINNTEIIIVDYRFLSPNVKDYAPKGYKFVKVNWSRDMINFNNNIIEVKNISLSSKTYTILPMYCIFKNPPVYPYGKFIEANITKTGNNIYKLKYKIEFNGTLDYVRILIPQKIGYSEEYKRKVINYKKNISEEFDKIRKKYELFIFEDEVDELLKSLTKYTGVETPKNYSIEQKAKGHLIYSKDFLGYYPKYYGYYTNNAYYEIISKNTSGEITFYSTGKAIAIIDAKLSKQYINELYHEKKILFINQEDVTG</sequence>
<keyword evidence="3" id="KW-1185">Reference proteome</keyword>
<reference evidence="2" key="1">
    <citation type="submission" date="2009-10" db="EMBL/GenBank/DDBJ databases">
        <title>Complete sequence of chromosome of Methanocaldococcus vulcanius M7.</title>
        <authorList>
            <consortium name="US DOE Joint Genome Institute"/>
            <person name="Lucas S."/>
            <person name="Copeland A."/>
            <person name="Lapidus A."/>
            <person name="Glavina del Rio T."/>
            <person name="Dalin E."/>
            <person name="Tice H."/>
            <person name="Bruce D."/>
            <person name="Goodwin L."/>
            <person name="Pitluck S."/>
            <person name="Lcollab F.I."/>
            <person name="Brettin T."/>
            <person name="Detter J.C."/>
            <person name="Han C."/>
            <person name="Tapia R."/>
            <person name="Kuske C.R."/>
            <person name="Schmutz J."/>
            <person name="Larimer F."/>
            <person name="Land M."/>
            <person name="Hauser L."/>
            <person name="Kyrpides N."/>
            <person name="Ovchinikova G."/>
            <person name="Sieprawska-Lupa M."/>
            <person name="Whitman W.B."/>
            <person name="Woyke T."/>
        </authorList>
    </citation>
    <scope>NUCLEOTIDE SEQUENCE [LARGE SCALE GENOMIC DNA]</scope>
    <source>
        <strain evidence="2">M7</strain>
    </source>
</reference>
<dbReference type="Proteomes" id="UP000002063">
    <property type="component" value="Chromosome"/>
</dbReference>